<protein>
    <submittedName>
        <fullName evidence="3">Ring finger domain protein</fullName>
    </submittedName>
</protein>
<feature type="region of interest" description="Disordered" evidence="2">
    <location>
        <begin position="1"/>
        <end position="62"/>
    </location>
</feature>
<gene>
    <name evidence="3" type="ORF">LCIVAC01_02120</name>
</gene>
<dbReference type="InterPro" id="IPR013083">
    <property type="entry name" value="Znf_RING/FYVE/PHD"/>
</dbReference>
<evidence type="ECO:0000313" key="3">
    <source>
        <dbReference type="EMBL" id="QBK85403.1"/>
    </source>
</evidence>
<evidence type="ECO:0000256" key="2">
    <source>
        <dbReference type="SAM" id="MobiDB-lite"/>
    </source>
</evidence>
<reference evidence="3" key="1">
    <citation type="journal article" date="2019" name="MBio">
        <title>Virus Genomes from Deep Sea Sediments Expand the Ocean Megavirome and Support Independent Origins of Viral Gigantism.</title>
        <authorList>
            <person name="Backstrom D."/>
            <person name="Yutin N."/>
            <person name="Jorgensen S.L."/>
            <person name="Dharamshi J."/>
            <person name="Homa F."/>
            <person name="Zaremba-Niedwiedzka K."/>
            <person name="Spang A."/>
            <person name="Wolf Y.I."/>
            <person name="Koonin E.V."/>
            <person name="Ettema T.J."/>
        </authorList>
    </citation>
    <scope>NUCLEOTIDE SEQUENCE</scope>
</reference>
<sequence length="253" mass="30373">MNLYKHPPGGEIKLYKMSESENKMEDEYEPGSEFENKNETEPSAPPNSPEDEGKPKDKTKTKDKRETKICSLCHESIDPDLKMKWLCKHFVHKDCALKYLIKKQSCSSCLNAKKKRKESLEKEKEDRKREKECASRNWDRHPYDSLKISSELFKFFKRDYDAKMDDYNKIYSFLQYFTSEPDKPNERMSRNTVRNKIIDYCKKHKFMGARNYRIFVNESPRLRKLLGYPMKEDKNHLTSYSLKYYIEKHLIKE</sequence>
<accession>A0A481YQ68</accession>
<organism evidence="3">
    <name type="scientific">Iridovirus LCIVAC01</name>
    <dbReference type="NCBI Taxonomy" id="2506607"/>
    <lineage>
        <taxon>Viruses</taxon>
        <taxon>Varidnaviria</taxon>
        <taxon>Bamfordvirae</taxon>
        <taxon>Nucleocytoviricota</taxon>
        <taxon>Megaviricetes</taxon>
        <taxon>Pimascovirales</taxon>
        <taxon>Pimascovirales incertae sedis</taxon>
        <taxon>Iridoviridae</taxon>
    </lineage>
</organism>
<feature type="compositionally biased region" description="Basic and acidic residues" evidence="2">
    <location>
        <begin position="13"/>
        <end position="25"/>
    </location>
</feature>
<proteinExistence type="predicted"/>
<dbReference type="EMBL" id="MK500325">
    <property type="protein sequence ID" value="QBK85403.1"/>
    <property type="molecule type" value="Genomic_DNA"/>
</dbReference>
<keyword evidence="1" id="KW-0175">Coiled coil</keyword>
<name>A0A481YQ68_9VIRU</name>
<dbReference type="Gene3D" id="3.30.40.10">
    <property type="entry name" value="Zinc/RING finger domain, C3HC4 (zinc finger)"/>
    <property type="match status" value="1"/>
</dbReference>
<feature type="coiled-coil region" evidence="1">
    <location>
        <begin position="110"/>
        <end position="137"/>
    </location>
</feature>
<evidence type="ECO:0000256" key="1">
    <source>
        <dbReference type="SAM" id="Coils"/>
    </source>
</evidence>
<feature type="compositionally biased region" description="Basic and acidic residues" evidence="2">
    <location>
        <begin position="51"/>
        <end position="62"/>
    </location>
</feature>
<dbReference type="SUPFAM" id="SSF57850">
    <property type="entry name" value="RING/U-box"/>
    <property type="match status" value="1"/>
</dbReference>